<dbReference type="KEGG" id="dre:325484"/>
<dbReference type="AlphaFoldDB" id="A2BG37"/>
<dbReference type="GO" id="GO:0006906">
    <property type="term" value="P:vesicle fusion"/>
    <property type="evidence" value="ECO:0000318"/>
    <property type="project" value="GO_Central"/>
</dbReference>
<dbReference type="RefSeq" id="NP_001243535.1">
    <property type="nucleotide sequence ID" value="NM_001256606.1"/>
</dbReference>
<evidence type="ECO:0000256" key="3">
    <source>
        <dbReference type="PROSITE-ProRule" id="PRU00290"/>
    </source>
</evidence>
<dbReference type="eggNOG" id="KOG0860">
    <property type="taxonomic scope" value="Eukaryota"/>
</dbReference>
<reference evidence="8" key="6">
    <citation type="journal article" date="2019" name="Cell">
        <title>Migratory Neural Crest Cells Phagocytose Dead Cells in the Developing Nervous System.</title>
        <authorList>
            <person name="Zhu Y."/>
            <person name="Crowley S.C."/>
            <person name="Latimer A.J."/>
            <person name="Lewis G.M."/>
            <person name="Nash R."/>
            <person name="Kucenas S."/>
        </authorList>
    </citation>
    <scope>NUCLEOTIDE SEQUENCE</scope>
    <source>
        <strain evidence="8">Tuebingen</strain>
    </source>
</reference>
<proteinExistence type="inferred from homology"/>
<dbReference type="InterPro" id="IPR042581">
    <property type="entry name" value="VAMP5_R-SNARE"/>
</dbReference>
<keyword evidence="7" id="KW-1185">Reference proteome</keyword>
<reference evidence="6" key="2">
    <citation type="submission" date="2013-08" db="UniProtKB">
        <authorList>
            <consortium name="Ensembl"/>
        </authorList>
    </citation>
    <scope>IDENTIFICATION</scope>
    <source>
        <strain evidence="6">Tuebingen</strain>
    </source>
</reference>
<dbReference type="PaxDb" id="7955-ENSDARP00000089406"/>
<dbReference type="SMR" id="A2BG37"/>
<dbReference type="Ensembl" id="ENSDART00000098635.4">
    <property type="protein sequence ID" value="ENSDARP00000089406.3"/>
    <property type="gene ID" value="ENSDARG00000068262.6"/>
</dbReference>
<dbReference type="Gene3D" id="1.20.5.110">
    <property type="match status" value="1"/>
</dbReference>
<dbReference type="Proteomes" id="UP000000437">
    <property type="component" value="Chromosome 5"/>
</dbReference>
<accession>A0A8M1NZ07</accession>
<keyword evidence="3" id="KW-0175">Coiled coil</keyword>
<keyword evidence="4" id="KW-0472">Membrane</keyword>
<dbReference type="ZFIN" id="ZDB-GENE-030131-4209">
    <property type="gene designation" value="vamp5"/>
</dbReference>
<dbReference type="STRING" id="7955.ENSDARP00000089406"/>
<reference evidence="8" key="7">
    <citation type="submission" date="2025-04" db="UniProtKB">
        <authorList>
            <consortium name="RefSeq"/>
        </authorList>
    </citation>
    <scope>IDENTIFICATION</scope>
    <source>
        <strain evidence="8">Tuebingen</strain>
    </source>
</reference>
<dbReference type="InterPro" id="IPR042166">
    <property type="entry name" value="Vamp5"/>
</dbReference>
<evidence type="ECO:0000313" key="7">
    <source>
        <dbReference type="Proteomes" id="UP000000437"/>
    </source>
</evidence>
<dbReference type="AGR" id="ZFIN:ZDB-GENE-030131-4209"/>
<dbReference type="SUPFAM" id="SSF58038">
    <property type="entry name" value="SNARE fusion complex"/>
    <property type="match status" value="1"/>
</dbReference>
<name>A2BG37_DANRE</name>
<dbReference type="OMA" id="VRCRIYL"/>
<dbReference type="GO" id="GO:0005484">
    <property type="term" value="F:SNAP receptor activity"/>
    <property type="evidence" value="ECO:0000318"/>
    <property type="project" value="GO_Central"/>
</dbReference>
<reference evidence="8" key="5">
    <citation type="journal article" date="2017" name="Nat. Commun.">
        <title>Evolution of complexity in the zebrafish synapse proteome.</title>
        <authorList>
            <person name="Bayes A."/>
            <person name="Collins M.O."/>
            <person name="Reig-Viader R."/>
            <person name="Gou G."/>
            <person name="Goulding D."/>
            <person name="Izquierdo A."/>
            <person name="Choudhary J.S."/>
            <person name="Emes R.D."/>
            <person name="Grant S.G."/>
        </authorList>
    </citation>
    <scope>NUCLEOTIDE SEQUENCE</scope>
    <source>
        <strain evidence="8">Tuebingen</strain>
    </source>
</reference>
<dbReference type="Pfam" id="PF00957">
    <property type="entry name" value="Synaptobrevin"/>
    <property type="match status" value="1"/>
</dbReference>
<comment type="subcellular location">
    <subcellularLocation>
        <location evidence="2">Endomembrane system</location>
        <topology evidence="2">Single-pass type IV membrane protein</topology>
    </subcellularLocation>
</comment>
<dbReference type="GO" id="GO:0012505">
    <property type="term" value="C:endomembrane system"/>
    <property type="evidence" value="ECO:0007669"/>
    <property type="project" value="UniProtKB-SubCell"/>
</dbReference>
<comment type="similarity">
    <text evidence="1">Belongs to the synaptobrevin family.</text>
</comment>
<dbReference type="GO" id="GO:0035493">
    <property type="term" value="P:SNARE complex assembly"/>
    <property type="evidence" value="ECO:0000318"/>
    <property type="project" value="GO_Central"/>
</dbReference>
<dbReference type="GeneID" id="325484"/>
<dbReference type="GO" id="GO:0017075">
    <property type="term" value="F:syntaxin-1 binding"/>
    <property type="evidence" value="ECO:0000318"/>
    <property type="project" value="GO_Central"/>
</dbReference>
<dbReference type="PANTHER" id="PTHR47462">
    <property type="entry name" value="VESICLE-ASSOCIATED MEMBRANE PROTEIN 5"/>
    <property type="match status" value="1"/>
</dbReference>
<dbReference type="PROSITE" id="PS50892">
    <property type="entry name" value="V_SNARE"/>
    <property type="match status" value="1"/>
</dbReference>
<evidence type="ECO:0000313" key="9">
    <source>
        <dbReference type="ZFIN" id="ZDB-GENE-030131-4209"/>
    </source>
</evidence>
<evidence type="ECO:0000313" key="6">
    <source>
        <dbReference type="Ensembl" id="ENSDARP00000089406"/>
    </source>
</evidence>
<dbReference type="CTD" id="10791"/>
<dbReference type="PRINTS" id="PR00219">
    <property type="entry name" value="SYNAPTOBREVN"/>
</dbReference>
<organism evidence="6">
    <name type="scientific">Danio rerio</name>
    <name type="common">Zebrafish</name>
    <name type="synonym">Brachydanio rerio</name>
    <dbReference type="NCBI Taxonomy" id="7955"/>
    <lineage>
        <taxon>Eukaryota</taxon>
        <taxon>Metazoa</taxon>
        <taxon>Chordata</taxon>
        <taxon>Craniata</taxon>
        <taxon>Vertebrata</taxon>
        <taxon>Euteleostomi</taxon>
        <taxon>Actinopterygii</taxon>
        <taxon>Neopterygii</taxon>
        <taxon>Teleostei</taxon>
        <taxon>Ostariophysi</taxon>
        <taxon>Cypriniformes</taxon>
        <taxon>Danionidae</taxon>
        <taxon>Danioninae</taxon>
        <taxon>Danio</taxon>
    </lineage>
</organism>
<dbReference type="PhylomeDB" id="A2BG37"/>
<reference evidence="6 7" key="1">
    <citation type="journal article" date="2013" name="Nature">
        <title>The zebrafish reference genome sequence and its relationship to the human genome.</title>
        <authorList>
            <consortium name="Genome Reference Consortium Zebrafish"/>
            <person name="Howe K."/>
            <person name="Clark M.D."/>
            <person name="Torroja C.F."/>
            <person name="Torrance J."/>
            <person name="Berthelot C."/>
            <person name="Muffato M."/>
            <person name="Collins J.E."/>
            <person name="Humphray S."/>
            <person name="McLaren K."/>
            <person name="Matthews L."/>
            <person name="McLaren S."/>
            <person name="Sealy I."/>
            <person name="Caccamo M."/>
            <person name="Churcher C."/>
            <person name="Scott C."/>
            <person name="Barrett J.C."/>
            <person name="Koch R."/>
            <person name="Rauch G.J."/>
            <person name="White S."/>
            <person name="Chow W."/>
            <person name="Kilian B."/>
            <person name="Quintais L.T."/>
            <person name="Guerra-Assuncao J.A."/>
            <person name="Zhou Y."/>
            <person name="Gu Y."/>
            <person name="Yen J."/>
            <person name="Vogel J.H."/>
            <person name="Eyre T."/>
            <person name="Redmond S."/>
            <person name="Banerjee R."/>
            <person name="Chi J."/>
            <person name="Fu B."/>
            <person name="Langley E."/>
            <person name="Maguire S.F."/>
            <person name="Laird G.K."/>
            <person name="Lloyd D."/>
            <person name="Kenyon E."/>
            <person name="Donaldson S."/>
            <person name="Sehra H."/>
            <person name="Almeida-King J."/>
            <person name="Loveland J."/>
            <person name="Trevanion S."/>
            <person name="Jones M."/>
            <person name="Quail M."/>
            <person name="Willey D."/>
            <person name="Hunt A."/>
            <person name="Burton J."/>
            <person name="Sims S."/>
            <person name="McLay K."/>
            <person name="Plumb B."/>
            <person name="Davis J."/>
            <person name="Clee C."/>
            <person name="Oliver K."/>
            <person name="Clark R."/>
            <person name="Riddle C."/>
            <person name="Elliot D."/>
            <person name="Eliott D."/>
            <person name="Threadgold G."/>
            <person name="Harden G."/>
            <person name="Ware D."/>
            <person name="Begum S."/>
            <person name="Mortimore B."/>
            <person name="Mortimer B."/>
            <person name="Kerry G."/>
            <person name="Heath P."/>
            <person name="Phillimore B."/>
            <person name="Tracey A."/>
            <person name="Corby N."/>
            <person name="Dunn M."/>
            <person name="Johnson C."/>
            <person name="Wood J."/>
            <person name="Clark S."/>
            <person name="Pelan S."/>
            <person name="Griffiths G."/>
            <person name="Smith M."/>
            <person name="Glithero R."/>
            <person name="Howden P."/>
            <person name="Barker N."/>
            <person name="Lloyd C."/>
            <person name="Stevens C."/>
            <person name="Harley J."/>
            <person name="Holt K."/>
            <person name="Panagiotidis G."/>
            <person name="Lovell J."/>
            <person name="Beasley H."/>
            <person name="Henderson C."/>
            <person name="Gordon D."/>
            <person name="Auger K."/>
            <person name="Wright D."/>
            <person name="Collins J."/>
            <person name="Raisen C."/>
            <person name="Dyer L."/>
            <person name="Leung K."/>
            <person name="Robertson L."/>
            <person name="Ambridge K."/>
            <person name="Leongamornlert D."/>
            <person name="McGuire S."/>
            <person name="Gilderthorp R."/>
            <person name="Griffiths C."/>
            <person name="Manthravadi D."/>
            <person name="Nichol S."/>
            <person name="Barker G."/>
            <person name="Whitehead S."/>
            <person name="Kay M."/>
            <person name="Brown J."/>
            <person name="Murnane C."/>
            <person name="Gray E."/>
            <person name="Humphries M."/>
            <person name="Sycamore N."/>
            <person name="Barker D."/>
            <person name="Saunders D."/>
            <person name="Wallis J."/>
            <person name="Babbage A."/>
            <person name="Hammond S."/>
            <person name="Mashreghi-Mohammadi M."/>
            <person name="Barr L."/>
            <person name="Martin S."/>
            <person name="Wray P."/>
            <person name="Ellington A."/>
            <person name="Matthews N."/>
            <person name="Ellwood M."/>
            <person name="Woodmansey R."/>
            <person name="Clark G."/>
            <person name="Cooper J."/>
            <person name="Cooper J."/>
            <person name="Tromans A."/>
            <person name="Grafham D."/>
            <person name="Skuce C."/>
            <person name="Pandian R."/>
            <person name="Andrews R."/>
            <person name="Harrison E."/>
            <person name="Kimberley A."/>
            <person name="Garnett J."/>
            <person name="Fosker N."/>
            <person name="Hall R."/>
            <person name="Garner P."/>
            <person name="Kelly D."/>
            <person name="Bird C."/>
            <person name="Palmer S."/>
            <person name="Gehring I."/>
            <person name="Berger A."/>
            <person name="Dooley C.M."/>
            <person name="Ersan-Urun Z."/>
            <person name="Eser C."/>
            <person name="Geiger H."/>
            <person name="Geisler M."/>
            <person name="Karotki L."/>
            <person name="Kirn A."/>
            <person name="Konantz J."/>
            <person name="Konantz M."/>
            <person name="Oberlander M."/>
            <person name="Rudolph-Geiger S."/>
            <person name="Teucke M."/>
            <person name="Lanz C."/>
            <person name="Raddatz G."/>
            <person name="Osoegawa K."/>
            <person name="Zhu B."/>
            <person name="Rapp A."/>
            <person name="Widaa S."/>
            <person name="Langford C."/>
            <person name="Yang F."/>
            <person name="Schuster S.C."/>
            <person name="Carter N.P."/>
            <person name="Harrow J."/>
            <person name="Ning Z."/>
            <person name="Herrero J."/>
            <person name="Searle S.M."/>
            <person name="Enright A."/>
            <person name="Geisler R."/>
            <person name="Plasterk R.H."/>
            <person name="Lee C."/>
            <person name="Westerfield M."/>
            <person name="de Jong P.J."/>
            <person name="Zon L.I."/>
            <person name="Postlethwait J.H."/>
            <person name="Nusslein-Volhard C."/>
            <person name="Hubbard T.J."/>
            <person name="Roest Crollius H."/>
            <person name="Rogers J."/>
            <person name="Stemple D.L."/>
        </authorList>
    </citation>
    <scope>NUCLEOTIDE SEQUENCE [LARGE SCALE GENOMIC DNA]</scope>
    <source>
        <strain evidence="6">Tuebingen</strain>
    </source>
</reference>
<keyword evidence="4" id="KW-1133">Transmembrane helix</keyword>
<reference evidence="8" key="4">
    <citation type="journal article" date="2015" name="Nat. Commun.">
        <title>RFX transcription factors are essential for hearing in mice.</title>
        <authorList>
            <person name="Elkon R."/>
            <person name="Milon B."/>
            <person name="Morrison L."/>
            <person name="Shah M."/>
            <person name="Vijayakumar S."/>
            <person name="Racherla M."/>
            <person name="Leitch C.C."/>
            <person name="Silipino L."/>
            <person name="Hadi S."/>
            <person name="Weiss-Gayet M."/>
            <person name="Barras E."/>
            <person name="Schmid C.D."/>
            <person name="Ait-Lounis A."/>
            <person name="Barnes A."/>
            <person name="Song Y."/>
            <person name="Eisenman D.J."/>
            <person name="Eliyahu E."/>
            <person name="Frolenkov G.I."/>
            <person name="Strome S.E."/>
            <person name="Durand B."/>
            <person name="Zaghloul N.A."/>
            <person name="Jones S.M."/>
            <person name="Reith W."/>
            <person name="Hertzano R."/>
        </authorList>
    </citation>
    <scope>NUCLEOTIDE SEQUENCE</scope>
    <source>
        <strain evidence="8">Tuebingen</strain>
    </source>
</reference>
<evidence type="ECO:0000256" key="4">
    <source>
        <dbReference type="SAM" id="Phobius"/>
    </source>
</evidence>
<feature type="transmembrane region" description="Helical" evidence="4">
    <location>
        <begin position="73"/>
        <end position="94"/>
    </location>
</feature>
<dbReference type="ExpressionAtlas" id="A2BG37">
    <property type="expression patterns" value="baseline and differential"/>
</dbReference>
<dbReference type="InterPro" id="IPR001388">
    <property type="entry name" value="Synaptobrevin-like"/>
</dbReference>
<evidence type="ECO:0000313" key="8">
    <source>
        <dbReference type="RefSeq" id="NP_001243535.1"/>
    </source>
</evidence>
<dbReference type="CDD" id="cd15872">
    <property type="entry name" value="R-SNARE_VAMP5"/>
    <property type="match status" value="1"/>
</dbReference>
<dbReference type="GO" id="GO:0031201">
    <property type="term" value="C:SNARE complex"/>
    <property type="evidence" value="ECO:0000318"/>
    <property type="project" value="GO_Central"/>
</dbReference>
<protein>
    <submittedName>
        <fullName evidence="6 8">Vesicle-associated membrane protein 5</fullName>
    </submittedName>
</protein>
<keyword evidence="4" id="KW-0812">Transmembrane</keyword>
<gene>
    <name evidence="6 8 9" type="primary">vamp5</name>
    <name evidence="8" type="synonym">fc83b05</name>
    <name evidence="8" type="synonym">si:dkeyp-86b9.2</name>
    <name evidence="8" type="synonym">wu:fc83b05</name>
</gene>
<dbReference type="GO" id="GO:0005886">
    <property type="term" value="C:plasma membrane"/>
    <property type="evidence" value="ECO:0000318"/>
    <property type="project" value="GO_Central"/>
</dbReference>
<accession>A2BG37</accession>
<evidence type="ECO:0000256" key="2">
    <source>
        <dbReference type="ARBA" id="ARBA00046280"/>
    </source>
</evidence>
<dbReference type="Bgee" id="ENSDARG00000068262">
    <property type="expression patterns" value="Expressed in pharyngeal gill and 28 other cell types or tissues"/>
</dbReference>
<reference evidence="8" key="3">
    <citation type="journal article" date="2014" name="J. Immunol.">
        <title>Contrasted innate responses to two viruses in zebrafish: insights into the ancestral repertoire of vertebrate IFN-stimulated genes.</title>
        <authorList>
            <person name="Briolat V."/>
            <person name="Jouneau L."/>
            <person name="Carvalho R."/>
            <person name="Palha N."/>
            <person name="Langevin C."/>
            <person name="Herbomel P."/>
            <person name="Schwartz O."/>
            <person name="Spaink H.P."/>
            <person name="Levraud J.P."/>
            <person name="Boudinot P."/>
        </authorList>
    </citation>
    <scope>NUCLEOTIDE SEQUENCE</scope>
    <source>
        <strain evidence="8">Tuebingen</strain>
    </source>
</reference>
<sequence>MQNGNSRLSEAQKDVEEVKGIMLDNLNKAEERSGKLKELETRADDLLVKGKAFSKTATKVKQKKRWENIKYKVVIAAVAAAVLLGIILAVALSFSNDDNGKDASTTTTTKAP</sequence>
<evidence type="ECO:0000256" key="1">
    <source>
        <dbReference type="ARBA" id="ARBA00008025"/>
    </source>
</evidence>
<feature type="domain" description="V-SNARE coiled-coil homology" evidence="5">
    <location>
        <begin position="7"/>
        <end position="67"/>
    </location>
</feature>
<dbReference type="PANTHER" id="PTHR47462:SF1">
    <property type="entry name" value="VESICLE-ASSOCIATED MEMBRANE PROTEIN 5"/>
    <property type="match status" value="1"/>
</dbReference>
<dbReference type="OrthoDB" id="190375at2759"/>
<dbReference type="EMBL" id="BX323557">
    <property type="status" value="NOT_ANNOTATED_CDS"/>
    <property type="molecule type" value="Genomic_DNA"/>
</dbReference>
<evidence type="ECO:0000259" key="5">
    <source>
        <dbReference type="PROSITE" id="PS50892"/>
    </source>
</evidence>
<dbReference type="InterPro" id="IPR042855">
    <property type="entry name" value="V_SNARE_CC"/>
</dbReference>
<dbReference type="GeneTree" id="ENSGT00730000111371"/>